<comment type="similarity">
    <text evidence="2">Belongs to the SLC29A/ENT transporter (TC 2.A.57) family.</text>
</comment>
<name>A0A4U5QRK6_POPAL</name>
<reference evidence="8" key="1">
    <citation type="submission" date="2018-10" db="EMBL/GenBank/DDBJ databases">
        <title>Population genomic analysis revealed the cold adaptation of white poplar.</title>
        <authorList>
            <person name="Liu Y.-J."/>
        </authorList>
    </citation>
    <scope>NUCLEOTIDE SEQUENCE [LARGE SCALE GENOMIC DNA]</scope>
    <source>
        <strain evidence="8">PAL-ZL1</strain>
    </source>
</reference>
<proteinExistence type="inferred from homology"/>
<dbReference type="EMBL" id="RCHU01000206">
    <property type="protein sequence ID" value="TKS11515.1"/>
    <property type="molecule type" value="Genomic_DNA"/>
</dbReference>
<evidence type="ECO:0000313" key="8">
    <source>
        <dbReference type="EMBL" id="TKS11515.1"/>
    </source>
</evidence>
<protein>
    <submittedName>
        <fullName evidence="8">Uncharacterized protein</fullName>
    </submittedName>
</protein>
<evidence type="ECO:0000256" key="5">
    <source>
        <dbReference type="ARBA" id="ARBA00022989"/>
    </source>
</evidence>
<dbReference type="AlphaFoldDB" id="A0A4U5QRK6"/>
<comment type="subcellular location">
    <subcellularLocation>
        <location evidence="1">Membrane</location>
        <topology evidence="1">Multi-pass membrane protein</topology>
    </subcellularLocation>
</comment>
<comment type="caution">
    <text evidence="8">The sequence shown here is derived from an EMBL/GenBank/DDBJ whole genome shotgun (WGS) entry which is preliminary data.</text>
</comment>
<feature type="transmembrane region" description="Helical" evidence="7">
    <location>
        <begin position="121"/>
        <end position="142"/>
    </location>
</feature>
<feature type="transmembrane region" description="Helical" evidence="7">
    <location>
        <begin position="60"/>
        <end position="84"/>
    </location>
</feature>
<dbReference type="PANTHER" id="PTHR10332:SF77">
    <property type="entry name" value="EQUILIBRATIVE NUCLEOTIDE TRANSPORTER 8"/>
    <property type="match status" value="1"/>
</dbReference>
<evidence type="ECO:0000256" key="6">
    <source>
        <dbReference type="ARBA" id="ARBA00023136"/>
    </source>
</evidence>
<sequence length="221" mass="25103">MEQRYKLAPDDSLFPKPKFRAVARKIRWPAFGVLMIYIVTLSLFPGFIAEDLSSKLLKDWHPVLLITIYNVADFTGKSLTAIYVLQSIKKATWGCILRLVLYPLFAACLNGPKWLKTEVPVAILTFMLGGTNGYLTSVLMILDPMEVSVSEAELSAIAMVVFLARNRVGWWISYWLVLDHLSLFWSLEQVGNRLYSQVKFKNKGNWRLALGIIDGNSHCMI</sequence>
<evidence type="ECO:0000256" key="4">
    <source>
        <dbReference type="ARBA" id="ARBA00022692"/>
    </source>
</evidence>
<dbReference type="GO" id="GO:0005337">
    <property type="term" value="F:nucleoside transmembrane transporter activity"/>
    <property type="evidence" value="ECO:0007669"/>
    <property type="project" value="InterPro"/>
</dbReference>
<evidence type="ECO:0000256" key="7">
    <source>
        <dbReference type="SAM" id="Phobius"/>
    </source>
</evidence>
<keyword evidence="3" id="KW-0813">Transport</keyword>
<gene>
    <name evidence="8" type="ORF">D5086_0000072480</name>
</gene>
<feature type="transmembrane region" description="Helical" evidence="7">
    <location>
        <begin position="154"/>
        <end position="177"/>
    </location>
</feature>
<dbReference type="InterPro" id="IPR002259">
    <property type="entry name" value="Eqnu_transpt"/>
</dbReference>
<dbReference type="Pfam" id="PF01733">
    <property type="entry name" value="Nucleoside_tran"/>
    <property type="match status" value="1"/>
</dbReference>
<evidence type="ECO:0000256" key="1">
    <source>
        <dbReference type="ARBA" id="ARBA00004141"/>
    </source>
</evidence>
<organism evidence="8">
    <name type="scientific">Populus alba</name>
    <name type="common">White poplar</name>
    <dbReference type="NCBI Taxonomy" id="43335"/>
    <lineage>
        <taxon>Eukaryota</taxon>
        <taxon>Viridiplantae</taxon>
        <taxon>Streptophyta</taxon>
        <taxon>Embryophyta</taxon>
        <taxon>Tracheophyta</taxon>
        <taxon>Spermatophyta</taxon>
        <taxon>Magnoliopsida</taxon>
        <taxon>eudicotyledons</taxon>
        <taxon>Gunneridae</taxon>
        <taxon>Pentapetalae</taxon>
        <taxon>rosids</taxon>
        <taxon>fabids</taxon>
        <taxon>Malpighiales</taxon>
        <taxon>Salicaceae</taxon>
        <taxon>Saliceae</taxon>
        <taxon>Populus</taxon>
    </lineage>
</organism>
<evidence type="ECO:0000256" key="3">
    <source>
        <dbReference type="ARBA" id="ARBA00022448"/>
    </source>
</evidence>
<evidence type="ECO:0000256" key="2">
    <source>
        <dbReference type="ARBA" id="ARBA00007965"/>
    </source>
</evidence>
<keyword evidence="4 7" id="KW-0812">Transmembrane</keyword>
<feature type="transmembrane region" description="Helical" evidence="7">
    <location>
        <begin position="28"/>
        <end position="48"/>
    </location>
</feature>
<dbReference type="GO" id="GO:0005886">
    <property type="term" value="C:plasma membrane"/>
    <property type="evidence" value="ECO:0007669"/>
    <property type="project" value="TreeGrafter"/>
</dbReference>
<accession>A0A4U5QRK6</accession>
<dbReference type="PANTHER" id="PTHR10332">
    <property type="entry name" value="EQUILIBRATIVE NUCLEOSIDE TRANSPORTER"/>
    <property type="match status" value="1"/>
</dbReference>
<keyword evidence="5 7" id="KW-1133">Transmembrane helix</keyword>
<keyword evidence="6 7" id="KW-0472">Membrane</keyword>